<keyword evidence="2" id="KW-0472">Membrane</keyword>
<dbReference type="InterPro" id="IPR019099">
    <property type="entry name" value="Uncharacterised_PGPGW_TM"/>
</dbReference>
<feature type="transmembrane region" description="Helical" evidence="2">
    <location>
        <begin position="169"/>
        <end position="193"/>
    </location>
</feature>
<name>Q8GFF0_KITAU</name>
<dbReference type="NCBIfam" id="TIGR02611">
    <property type="entry name" value="TIGR02611 family protein"/>
    <property type="match status" value="1"/>
</dbReference>
<dbReference type="AlphaFoldDB" id="Q8GFF0"/>
<evidence type="ECO:0000313" key="3">
    <source>
        <dbReference type="EMBL" id="AAK53450.1"/>
    </source>
</evidence>
<protein>
    <recommendedName>
        <fullName evidence="4">TIGR02611 family protein</fullName>
    </recommendedName>
</protein>
<accession>Q8GFF0</accession>
<evidence type="ECO:0000256" key="2">
    <source>
        <dbReference type="SAM" id="Phobius"/>
    </source>
</evidence>
<keyword evidence="2" id="KW-1133">Transmembrane helix</keyword>
<dbReference type="InterPro" id="IPR013434">
    <property type="entry name" value="CHP02611"/>
</dbReference>
<dbReference type="Pfam" id="PF09656">
    <property type="entry name" value="PGPGW"/>
    <property type="match status" value="1"/>
</dbReference>
<keyword evidence="2" id="KW-0812">Transmembrane</keyword>
<organism evidence="3">
    <name type="scientific">Kitasatospora aureofaciens</name>
    <name type="common">Streptomyces aureofaciens</name>
    <dbReference type="NCBI Taxonomy" id="1894"/>
    <lineage>
        <taxon>Bacteria</taxon>
        <taxon>Bacillati</taxon>
        <taxon>Actinomycetota</taxon>
        <taxon>Actinomycetes</taxon>
        <taxon>Kitasatosporales</taxon>
        <taxon>Streptomycetaceae</taxon>
        <taxon>Kitasatospora</taxon>
    </lineage>
</organism>
<evidence type="ECO:0000256" key="1">
    <source>
        <dbReference type="SAM" id="MobiDB-lite"/>
    </source>
</evidence>
<reference evidence="3" key="2">
    <citation type="journal article" date="2005" name="FEMS Microbiol. Lett.">
        <title>PHB synthase from Streptomyces aureofaciens NRRL 2209.</title>
        <authorList>
            <person name="Ramachander T.V."/>
            <person name="Rawal S.K."/>
        </authorList>
    </citation>
    <scope>NUCLEOTIDE SEQUENCE</scope>
    <source>
        <strain evidence="3">NRRL 2209</strain>
    </source>
</reference>
<feature type="transmembrane region" description="Helical" evidence="2">
    <location>
        <begin position="141"/>
        <end position="163"/>
    </location>
</feature>
<feature type="region of interest" description="Disordered" evidence="1">
    <location>
        <begin position="98"/>
        <end position="122"/>
    </location>
</feature>
<dbReference type="EMBL" id="AY032926">
    <property type="protein sequence ID" value="AAK53450.1"/>
    <property type="molecule type" value="Genomic_DNA"/>
</dbReference>
<sequence>MSYRRPAGTGSEDSLDTTRRRCSSQLTVVFISARAFRSVCARGFARRRNRHATYGGVVNPSDPFVTLRVPRSAACNFELCAHSSDGDRSGKLSFMNAESDERSKVAEQASPVSATGESDREERALGSRAPGFIKASKALHLSWQVGVFIVGLGVVIAGVLMLVLPGPGWLVIFGGMAIWATEFVWAQLVLRWTKRKVTEAAQRALDPKVRRRNIILTTLGLVIMAVLAGIYVWKFGLTMPWKISE</sequence>
<reference evidence="3" key="1">
    <citation type="journal article" date="2003" name="Microbiol. Res.">
        <title>Poly(3-hydroxybutyrate) (PHB) synthesis by recombinant Escherichia coli harbouring Streptomyces aureofaciens PHB biosynthesis genes: effect of various carbon and nitrogen sources.</title>
        <authorList>
            <person name="Mahishi L.H."/>
            <person name="Tripathi G."/>
            <person name="Rawal S.K."/>
        </authorList>
    </citation>
    <scope>NUCLEOTIDE SEQUENCE</scope>
    <source>
        <strain evidence="3">NRRL 2209</strain>
    </source>
</reference>
<evidence type="ECO:0008006" key="4">
    <source>
        <dbReference type="Google" id="ProtNLM"/>
    </source>
</evidence>
<proteinExistence type="predicted"/>
<feature type="transmembrane region" description="Helical" evidence="2">
    <location>
        <begin position="214"/>
        <end position="233"/>
    </location>
</feature>